<evidence type="ECO:0008006" key="3">
    <source>
        <dbReference type="Google" id="ProtNLM"/>
    </source>
</evidence>
<dbReference type="InterPro" id="IPR006311">
    <property type="entry name" value="TAT_signal"/>
</dbReference>
<evidence type="ECO:0000313" key="1">
    <source>
        <dbReference type="EMBL" id="UGS26832.1"/>
    </source>
</evidence>
<proteinExistence type="predicted"/>
<dbReference type="EMBL" id="CP082781">
    <property type="protein sequence ID" value="UGS26832.1"/>
    <property type="molecule type" value="Genomic_DNA"/>
</dbReference>
<dbReference type="PROSITE" id="PS51318">
    <property type="entry name" value="TAT"/>
    <property type="match status" value="1"/>
</dbReference>
<accession>A0ABY3RSQ3</accession>
<keyword evidence="2" id="KW-1185">Reference proteome</keyword>
<name>A0ABY3RSQ3_9MICO</name>
<dbReference type="Proteomes" id="UP001199642">
    <property type="component" value="Chromosome"/>
</dbReference>
<protein>
    <recommendedName>
        <fullName evidence="3">NTF2-like N-terminal transpeptidase domain-containing protein</fullName>
    </recommendedName>
</protein>
<evidence type="ECO:0000313" key="2">
    <source>
        <dbReference type="Proteomes" id="UP001199642"/>
    </source>
</evidence>
<dbReference type="RefSeq" id="WP_231820394.1">
    <property type="nucleotide sequence ID" value="NZ_CP082781.1"/>
</dbReference>
<sequence>MTSAPARSRRGRLVAIALTLLVLVGGGALWWSVSRPPASAADTALAAFRAIADGDAEAVRAFGVGVDERAADALEAARERPSAPRVLTASERGDEARVRVSFTLDGREHETDARLERRDGAWRLTDAPVGGLLVSRPWGGARIGTTPLGEADDPVALLPGVYDVASAPASLVSGEVRAVVLPGEEAAVSLRPRLTEEGVASARAQLEDYLTACTQTASAGSPPENCGIRVPWAADLSTLDRLSFRIERMPALELDPPSFSATGGVLVATAEGTDRAGSAASVTYRTDAWNVYGDVRVDAEVIRLAVR</sequence>
<organism evidence="1 2">
    <name type="scientific">Microbacterium resistens</name>
    <dbReference type="NCBI Taxonomy" id="156977"/>
    <lineage>
        <taxon>Bacteria</taxon>
        <taxon>Bacillati</taxon>
        <taxon>Actinomycetota</taxon>
        <taxon>Actinomycetes</taxon>
        <taxon>Micrococcales</taxon>
        <taxon>Microbacteriaceae</taxon>
        <taxon>Microbacterium</taxon>
    </lineage>
</organism>
<reference evidence="1 2" key="1">
    <citation type="submission" date="2023-01" db="EMBL/GenBank/DDBJ databases">
        <title>Characterization of estradiol degrading bacteria Microbacterium sp. MZT7 and reveal degrading genes through genome analysis.</title>
        <authorList>
            <person name="Hao P."/>
            <person name="Gao Y."/>
        </authorList>
    </citation>
    <scope>NUCLEOTIDE SEQUENCE [LARGE SCALE GENOMIC DNA]</scope>
    <source>
        <strain evidence="1 2">MZT7</strain>
    </source>
</reference>
<gene>
    <name evidence="1" type="ORF">K8F61_00935</name>
</gene>